<dbReference type="GO" id="GO:0016829">
    <property type="term" value="F:lyase activity"/>
    <property type="evidence" value="ECO:0007669"/>
    <property type="project" value="UniProtKB-KW"/>
</dbReference>
<dbReference type="RefSeq" id="WP_132506496.1">
    <property type="nucleotide sequence ID" value="NZ_SMKP01000017.1"/>
</dbReference>
<dbReference type="Proteomes" id="UP000294543">
    <property type="component" value="Unassembled WGS sequence"/>
</dbReference>
<evidence type="ECO:0000256" key="4">
    <source>
        <dbReference type="ARBA" id="ARBA00023239"/>
    </source>
</evidence>
<dbReference type="Pfam" id="PF16889">
    <property type="entry name" value="Hepar_II_III_N"/>
    <property type="match status" value="1"/>
</dbReference>
<name>A0A4V2YFK5_9ACTN</name>
<reference evidence="7 8" key="1">
    <citation type="submission" date="2019-03" db="EMBL/GenBank/DDBJ databases">
        <title>Draft genome sequences of novel Actinobacteria.</title>
        <authorList>
            <person name="Sahin N."/>
            <person name="Ay H."/>
            <person name="Saygin H."/>
        </authorList>
    </citation>
    <scope>NUCLEOTIDE SEQUENCE [LARGE SCALE GENOMIC DNA]</scope>
    <source>
        <strain evidence="7 8">KC712</strain>
    </source>
</reference>
<evidence type="ECO:0000313" key="7">
    <source>
        <dbReference type="EMBL" id="TDD23527.1"/>
    </source>
</evidence>
<evidence type="ECO:0000313" key="8">
    <source>
        <dbReference type="Proteomes" id="UP000294543"/>
    </source>
</evidence>
<organism evidence="7 8">
    <name type="scientific">Nonomuraea diastatica</name>
    <dbReference type="NCBI Taxonomy" id="1848329"/>
    <lineage>
        <taxon>Bacteria</taxon>
        <taxon>Bacillati</taxon>
        <taxon>Actinomycetota</taxon>
        <taxon>Actinomycetes</taxon>
        <taxon>Streptosporangiales</taxon>
        <taxon>Streptosporangiaceae</taxon>
        <taxon>Nonomuraea</taxon>
    </lineage>
</organism>
<feature type="domain" description="Heparin-sulfate lyase N-terminal" evidence="6">
    <location>
        <begin position="84"/>
        <end position="253"/>
    </location>
</feature>
<dbReference type="PANTHER" id="PTHR39210">
    <property type="entry name" value="HEPARIN-SULFATE LYASE"/>
    <property type="match status" value="1"/>
</dbReference>
<evidence type="ECO:0000259" key="6">
    <source>
        <dbReference type="Pfam" id="PF16889"/>
    </source>
</evidence>
<comment type="subcellular location">
    <subcellularLocation>
        <location evidence="1">Periplasm</location>
    </subcellularLocation>
</comment>
<dbReference type="SUPFAM" id="SSF48230">
    <property type="entry name" value="Chondroitin AC/alginate lyase"/>
    <property type="match status" value="1"/>
</dbReference>
<dbReference type="InterPro" id="IPR031680">
    <property type="entry name" value="Hepar_II_III_N"/>
</dbReference>
<keyword evidence="4" id="KW-0456">Lyase</keyword>
<dbReference type="OrthoDB" id="9787373at2"/>
<keyword evidence="8" id="KW-1185">Reference proteome</keyword>
<dbReference type="PANTHER" id="PTHR39210:SF1">
    <property type="entry name" value="HEPARIN-SULFATE LYASE"/>
    <property type="match status" value="1"/>
</dbReference>
<sequence>MGPDVTYVEKPPHVDPVRMRHITDEDLLAELGVTTVAQARPWRRPDPVWPDPLPEDVAEADRLIGTEVDFLDKGHGRSRLYGFHYLRWMMPLVSAYAQTGDPRYAREWDRFFRQWYASRDQVEGDWPGLDVVWYSLGVASRSMHVTRALAVLATEPALSDACWLQMMKTVLGGARWAAEEHDAFRHGNWQFATACELLHVARVFADLPESGQWAEVARARILEHLERDVREDGGHHERSPGYHGMCLGGVQRAASVDPDLVAHPRFRAMHDWLVSLTTSGGWVPHLQDSGVVWPAEMVRTGERLLGEAIVPVEGSHALEDSAYTIFRSGTLHTVINHGPYIGHELEPHSHHAALDFVVSGWGVPLAWEAGGPPSYDDPGYYDWFQATRGHNTLLVPGEEYTEDRGAARDLFHAGEHVDVFTGHHHGYRARHDRRIVFVRSEPSYWLVTDAIDAEAIWLLHGTSPWTEHGGGYASSQGPGLLVVPVEPPDEVTFGSGQARIPDPETATAPHGEIHSLGLRRRDGRFAVAVFPFRDRPPDVQVSPSSPPVIRVGGVTDTFTAHGWARDGLAEHWGGR</sequence>
<gene>
    <name evidence="7" type="ORF">E1294_08450</name>
</gene>
<dbReference type="EMBL" id="SMKP01000017">
    <property type="protein sequence ID" value="TDD23527.1"/>
    <property type="molecule type" value="Genomic_DNA"/>
</dbReference>
<dbReference type="InterPro" id="IPR008929">
    <property type="entry name" value="Chondroitin_lyas"/>
</dbReference>
<protein>
    <submittedName>
        <fullName evidence="7">Uncharacterized protein</fullName>
    </submittedName>
</protein>
<keyword evidence="2" id="KW-0732">Signal</keyword>
<evidence type="ECO:0000256" key="3">
    <source>
        <dbReference type="ARBA" id="ARBA00022764"/>
    </source>
</evidence>
<dbReference type="InterPro" id="IPR012480">
    <property type="entry name" value="Hepar_II_III_C"/>
</dbReference>
<dbReference type="AlphaFoldDB" id="A0A4V2YFK5"/>
<evidence type="ECO:0000256" key="2">
    <source>
        <dbReference type="ARBA" id="ARBA00022729"/>
    </source>
</evidence>
<dbReference type="GO" id="GO:0042597">
    <property type="term" value="C:periplasmic space"/>
    <property type="evidence" value="ECO:0007669"/>
    <property type="project" value="UniProtKB-SubCell"/>
</dbReference>
<proteinExistence type="predicted"/>
<comment type="caution">
    <text evidence="7">The sequence shown here is derived from an EMBL/GenBank/DDBJ whole genome shotgun (WGS) entry which is preliminary data.</text>
</comment>
<evidence type="ECO:0000259" key="5">
    <source>
        <dbReference type="Pfam" id="PF07940"/>
    </source>
</evidence>
<evidence type="ECO:0000256" key="1">
    <source>
        <dbReference type="ARBA" id="ARBA00004418"/>
    </source>
</evidence>
<dbReference type="Gene3D" id="1.50.10.100">
    <property type="entry name" value="Chondroitin AC/alginate lyase"/>
    <property type="match status" value="1"/>
</dbReference>
<keyword evidence="3" id="KW-0574">Periplasm</keyword>
<accession>A0A4V2YFK5</accession>
<dbReference type="Gene3D" id="2.70.98.70">
    <property type="match status" value="1"/>
</dbReference>
<dbReference type="Pfam" id="PF07940">
    <property type="entry name" value="Hepar_II_III_C"/>
    <property type="match status" value="1"/>
</dbReference>
<feature type="domain" description="Heparinase II/III-like C-terminal" evidence="5">
    <location>
        <begin position="313"/>
        <end position="454"/>
    </location>
</feature>